<dbReference type="Proteomes" id="UP000503349">
    <property type="component" value="Chromosome 14"/>
</dbReference>
<evidence type="ECO:0000313" key="2">
    <source>
        <dbReference type="Proteomes" id="UP000503349"/>
    </source>
</evidence>
<gene>
    <name evidence="1" type="ORF">EXN66_Car014265</name>
</gene>
<organism evidence="1 2">
    <name type="scientific">Channa argus</name>
    <name type="common">Northern snakehead</name>
    <name type="synonym">Ophicephalus argus</name>
    <dbReference type="NCBI Taxonomy" id="215402"/>
    <lineage>
        <taxon>Eukaryota</taxon>
        <taxon>Metazoa</taxon>
        <taxon>Chordata</taxon>
        <taxon>Craniata</taxon>
        <taxon>Vertebrata</taxon>
        <taxon>Euteleostomi</taxon>
        <taxon>Actinopterygii</taxon>
        <taxon>Neopterygii</taxon>
        <taxon>Teleostei</taxon>
        <taxon>Neoteleostei</taxon>
        <taxon>Acanthomorphata</taxon>
        <taxon>Anabantaria</taxon>
        <taxon>Anabantiformes</taxon>
        <taxon>Channoidei</taxon>
        <taxon>Channidae</taxon>
        <taxon>Channa</taxon>
    </lineage>
</organism>
<dbReference type="EMBL" id="CM015725">
    <property type="protein sequence ID" value="KAF3698578.1"/>
    <property type="molecule type" value="Genomic_DNA"/>
</dbReference>
<accession>A0A6G1Q8H5</accession>
<name>A0A6G1Q8H5_CHAAH</name>
<protein>
    <submittedName>
        <fullName evidence="1">Uncharacterized protein</fullName>
    </submittedName>
</protein>
<reference evidence="1 2" key="1">
    <citation type="submission" date="2019-02" db="EMBL/GenBank/DDBJ databases">
        <title>Opniocepnalus argus genome.</title>
        <authorList>
            <person name="Zhou C."/>
            <person name="Xiao S."/>
        </authorList>
    </citation>
    <scope>NUCLEOTIDE SEQUENCE [LARGE SCALE GENOMIC DNA]</scope>
    <source>
        <strain evidence="1">OARG1902GOOAL</strain>
        <tissue evidence="1">Muscle</tissue>
    </source>
</reference>
<dbReference type="AlphaFoldDB" id="A0A6G1Q8H5"/>
<sequence>MDTTVMQQEQTVKNTITQRLCPQLIYYYYSSVSNERHTHTHTNTHTHSG</sequence>
<reference evidence="2" key="2">
    <citation type="submission" date="2019-02" db="EMBL/GenBank/DDBJ databases">
        <title>Opniocepnalus argus Var Kimnra genome.</title>
        <authorList>
            <person name="Zhou C."/>
            <person name="Xiao S."/>
        </authorList>
    </citation>
    <scope>NUCLEOTIDE SEQUENCE [LARGE SCALE GENOMIC DNA]</scope>
</reference>
<keyword evidence="2" id="KW-1185">Reference proteome</keyword>
<proteinExistence type="predicted"/>
<evidence type="ECO:0000313" key="1">
    <source>
        <dbReference type="EMBL" id="KAF3698578.1"/>
    </source>
</evidence>